<sequence>MNSAESNAVTEWHSYALQQSSDIFMKSQIASKEEVFAISDQCMRAWKQGLAAEPLFRLAALEDDDHSQYEASIERWSAVLASLVTPVMPPAPFASKMMTPSAFYEKHEPLFELARSLQCPILYNEDADVIGVGSINPVTCTIFAQAVHAYVSDTLGLLPYITCVRLNYESWEALNAKHFLR</sequence>
<gene>
    <name evidence="1" type="ORF">ACFSQZ_14415</name>
</gene>
<evidence type="ECO:0000313" key="1">
    <source>
        <dbReference type="EMBL" id="MFD2277660.1"/>
    </source>
</evidence>
<dbReference type="RefSeq" id="WP_377093627.1">
    <property type="nucleotide sequence ID" value="NZ_JBHSJM010000001.1"/>
</dbReference>
<dbReference type="Proteomes" id="UP001597297">
    <property type="component" value="Unassembled WGS sequence"/>
</dbReference>
<accession>A0ABW5E9J7</accession>
<protein>
    <submittedName>
        <fullName evidence="1">Uncharacterized protein</fullName>
    </submittedName>
</protein>
<organism evidence="1 2">
    <name type="scientific">Rubritalea spongiae</name>
    <dbReference type="NCBI Taxonomy" id="430797"/>
    <lineage>
        <taxon>Bacteria</taxon>
        <taxon>Pseudomonadati</taxon>
        <taxon>Verrucomicrobiota</taxon>
        <taxon>Verrucomicrobiia</taxon>
        <taxon>Verrucomicrobiales</taxon>
        <taxon>Rubritaleaceae</taxon>
        <taxon>Rubritalea</taxon>
    </lineage>
</organism>
<proteinExistence type="predicted"/>
<reference evidence="2" key="1">
    <citation type="journal article" date="2019" name="Int. J. Syst. Evol. Microbiol.">
        <title>The Global Catalogue of Microorganisms (GCM) 10K type strain sequencing project: providing services to taxonomists for standard genome sequencing and annotation.</title>
        <authorList>
            <consortium name="The Broad Institute Genomics Platform"/>
            <consortium name="The Broad Institute Genome Sequencing Center for Infectious Disease"/>
            <person name="Wu L."/>
            <person name="Ma J."/>
        </authorList>
    </citation>
    <scope>NUCLEOTIDE SEQUENCE [LARGE SCALE GENOMIC DNA]</scope>
    <source>
        <strain evidence="2">JCM 16545</strain>
    </source>
</reference>
<keyword evidence="2" id="KW-1185">Reference proteome</keyword>
<name>A0ABW5E9J7_9BACT</name>
<dbReference type="EMBL" id="JBHUJC010000043">
    <property type="protein sequence ID" value="MFD2277660.1"/>
    <property type="molecule type" value="Genomic_DNA"/>
</dbReference>
<comment type="caution">
    <text evidence="1">The sequence shown here is derived from an EMBL/GenBank/DDBJ whole genome shotgun (WGS) entry which is preliminary data.</text>
</comment>
<evidence type="ECO:0000313" key="2">
    <source>
        <dbReference type="Proteomes" id="UP001597297"/>
    </source>
</evidence>